<proteinExistence type="predicted"/>
<organism evidence="2">
    <name type="scientific">Edafosvirus sp</name>
    <dbReference type="NCBI Taxonomy" id="2487765"/>
    <lineage>
        <taxon>Viruses</taxon>
        <taxon>Varidnaviria</taxon>
        <taxon>Bamfordvirae</taxon>
        <taxon>Nucleocytoviricota</taxon>
        <taxon>Megaviricetes</taxon>
        <taxon>Imitervirales</taxon>
        <taxon>Mimiviridae</taxon>
        <taxon>Klosneuvirinae</taxon>
    </lineage>
</organism>
<feature type="domain" description="DUF218" evidence="1">
    <location>
        <begin position="6"/>
        <end position="132"/>
    </location>
</feature>
<dbReference type="Gene3D" id="3.40.50.620">
    <property type="entry name" value="HUPs"/>
    <property type="match status" value="1"/>
</dbReference>
<dbReference type="GO" id="GO:0005886">
    <property type="term" value="C:plasma membrane"/>
    <property type="evidence" value="ECO:0007669"/>
    <property type="project" value="TreeGrafter"/>
</dbReference>
<reference evidence="2" key="1">
    <citation type="submission" date="2018-10" db="EMBL/GenBank/DDBJ databases">
        <title>Hidden diversity of soil giant viruses.</title>
        <authorList>
            <person name="Schulz F."/>
            <person name="Alteio L."/>
            <person name="Goudeau D."/>
            <person name="Ryan E.M."/>
            <person name="Malmstrom R.R."/>
            <person name="Blanchard J."/>
            <person name="Woyke T."/>
        </authorList>
    </citation>
    <scope>NUCLEOTIDE SEQUENCE</scope>
    <source>
        <strain evidence="2">EDV1</strain>
    </source>
</reference>
<name>A0A3G4ZZ27_9VIRU</name>
<dbReference type="CDD" id="cd06259">
    <property type="entry name" value="YdcF-like"/>
    <property type="match status" value="1"/>
</dbReference>
<dbReference type="EMBL" id="MK072087">
    <property type="protein sequence ID" value="AYV78649.1"/>
    <property type="molecule type" value="Genomic_DNA"/>
</dbReference>
<dbReference type="InterPro" id="IPR051599">
    <property type="entry name" value="Cell_Envelope_Assoc"/>
</dbReference>
<dbReference type="PANTHER" id="PTHR30336:SF20">
    <property type="entry name" value="DUF218 DOMAIN-CONTAINING PROTEIN"/>
    <property type="match status" value="1"/>
</dbReference>
<accession>A0A3G4ZZ27</accession>
<evidence type="ECO:0000313" key="2">
    <source>
        <dbReference type="EMBL" id="AYV78649.1"/>
    </source>
</evidence>
<dbReference type="Pfam" id="PF02698">
    <property type="entry name" value="DUF218"/>
    <property type="match status" value="1"/>
</dbReference>
<dbReference type="InterPro" id="IPR014729">
    <property type="entry name" value="Rossmann-like_a/b/a_fold"/>
</dbReference>
<dbReference type="PANTHER" id="PTHR30336">
    <property type="entry name" value="INNER MEMBRANE PROTEIN, PROBABLE PERMEASE"/>
    <property type="match status" value="1"/>
</dbReference>
<dbReference type="InterPro" id="IPR003848">
    <property type="entry name" value="DUF218"/>
</dbReference>
<protein>
    <submittedName>
        <fullName evidence="2">YdcF family protein</fullName>
    </submittedName>
</protein>
<gene>
    <name evidence="2" type="ORF">Edafosvirus22_6</name>
</gene>
<evidence type="ECO:0000259" key="1">
    <source>
        <dbReference type="Pfam" id="PF02698"/>
    </source>
</evidence>
<sequence>MDNVYYMVVLGGPLTDKFTPGIWLKSRLDYTINYYNYLKKLGWNVIIIVTGGNTTKNPKAKTEAQVMKKYLVEHKISPFKIVMENKAQNTIQNVVYSKLLIDKIANNDFIVRILVITSEFHMERAKLLFEYEFHNNEIYHLKYISSKTNVPYKELCHLSNNEKQHIIYLKKQMASL</sequence>